<protein>
    <submittedName>
        <fullName evidence="2">Uncharacterized protein</fullName>
    </submittedName>
</protein>
<feature type="compositionally biased region" description="Pro residues" evidence="1">
    <location>
        <begin position="21"/>
        <end position="31"/>
    </location>
</feature>
<feature type="compositionally biased region" description="Basic residues" evidence="1">
    <location>
        <begin position="167"/>
        <end position="184"/>
    </location>
</feature>
<organism evidence="2 3">
    <name type="scientific">Fusarium torreyae</name>
    <dbReference type="NCBI Taxonomy" id="1237075"/>
    <lineage>
        <taxon>Eukaryota</taxon>
        <taxon>Fungi</taxon>
        <taxon>Dikarya</taxon>
        <taxon>Ascomycota</taxon>
        <taxon>Pezizomycotina</taxon>
        <taxon>Sordariomycetes</taxon>
        <taxon>Hypocreomycetidae</taxon>
        <taxon>Hypocreales</taxon>
        <taxon>Nectriaceae</taxon>
        <taxon>Fusarium</taxon>
    </lineage>
</organism>
<sequence>MVVSTNFSSSQPAISHSAHSPTPPPLVSPACGPEPPRYKVFRIQHSSSSHKIFIPTGPPRPAGYLYSVTDISHPDHPQPVLPLISDLLSAPHHIGDIYEGELIGTIASQDFDVVQAMIKRYPRPFNPQEPEPPKGEPSRGELWVRAVIDMLLEDGIVQLPRHHHTAHCTHQRLHSHHPYRRHSRQSMDRNQ</sequence>
<feature type="region of interest" description="Disordered" evidence="1">
    <location>
        <begin position="1"/>
        <end position="31"/>
    </location>
</feature>
<name>A0A9W8RYR0_9HYPO</name>
<feature type="region of interest" description="Disordered" evidence="1">
    <location>
        <begin position="167"/>
        <end position="191"/>
    </location>
</feature>
<feature type="compositionally biased region" description="Polar residues" evidence="1">
    <location>
        <begin position="1"/>
        <end position="20"/>
    </location>
</feature>
<keyword evidence="3" id="KW-1185">Reference proteome</keyword>
<dbReference type="AlphaFoldDB" id="A0A9W8RYR0"/>
<reference evidence="2" key="1">
    <citation type="submission" date="2022-09" db="EMBL/GenBank/DDBJ databases">
        <title>Fusarium specimens isolated from Avocado Roots.</title>
        <authorList>
            <person name="Stajich J."/>
            <person name="Roper C."/>
            <person name="Heimlech-Rivalta G."/>
        </authorList>
    </citation>
    <scope>NUCLEOTIDE SEQUENCE</scope>
    <source>
        <strain evidence="2">CF00136</strain>
    </source>
</reference>
<comment type="caution">
    <text evidence="2">The sequence shown here is derived from an EMBL/GenBank/DDBJ whole genome shotgun (WGS) entry which is preliminary data.</text>
</comment>
<accession>A0A9W8RYR0</accession>
<gene>
    <name evidence="2" type="ORF">NW762_007545</name>
</gene>
<evidence type="ECO:0000313" key="2">
    <source>
        <dbReference type="EMBL" id="KAJ4259615.1"/>
    </source>
</evidence>
<dbReference type="Proteomes" id="UP001152049">
    <property type="component" value="Unassembled WGS sequence"/>
</dbReference>
<proteinExistence type="predicted"/>
<evidence type="ECO:0000256" key="1">
    <source>
        <dbReference type="SAM" id="MobiDB-lite"/>
    </source>
</evidence>
<evidence type="ECO:0000313" key="3">
    <source>
        <dbReference type="Proteomes" id="UP001152049"/>
    </source>
</evidence>
<dbReference type="EMBL" id="JAOQAZ010000014">
    <property type="protein sequence ID" value="KAJ4259615.1"/>
    <property type="molecule type" value="Genomic_DNA"/>
</dbReference>
<dbReference type="OrthoDB" id="5089740at2759"/>